<dbReference type="InterPro" id="IPR027408">
    <property type="entry name" value="PNPase/RNase_PH_dom_sf"/>
</dbReference>
<dbReference type="Proteomes" id="UP000261420">
    <property type="component" value="Unplaced"/>
</dbReference>
<dbReference type="InterPro" id="IPR015847">
    <property type="entry name" value="ExoRNase_PH_dom2"/>
</dbReference>
<evidence type="ECO:0000256" key="8">
    <source>
        <dbReference type="ARBA" id="ARBA00022990"/>
    </source>
</evidence>
<sequence length="291" mass="31985">MATVKVSEAEKVYILHGIRDDLRVDGRGCEDYRHMEVETDVVSNTDGSAKVSLGHTVVLVGIKAEIGKPRPMVPNEGYLEFFVDCSANATPEFEGRGGEELGTELSNTLYKVFNNKHSVDLKSLCISAGEHCWVLYVDVVILVFFWVFMIGFLILQSSDSLTDRIPRVHISADDEGGKEIELSDDPYDCMRLNVENVPCIVTLCKVGHRHVVDATLQEKACSVASLIISVTHKGTVTCMRKVGGGSLDPESIFEMTEAGKRVGKALHAPLMKLLQQEESLGKKKQKVGFLG</sequence>
<dbReference type="PANTHER" id="PTHR11097:SF8">
    <property type="entry name" value="EXOSOME COMPLEX COMPONENT RRP42"/>
    <property type="match status" value="1"/>
</dbReference>
<dbReference type="GO" id="GO:0071035">
    <property type="term" value="P:nuclear polyadenylation-dependent rRNA catabolic process"/>
    <property type="evidence" value="ECO:0007669"/>
    <property type="project" value="TreeGrafter"/>
</dbReference>
<keyword evidence="8" id="KW-0007">Acetylation</keyword>
<comment type="similarity">
    <text evidence="3">Belongs to the RNase PH family.</text>
</comment>
<dbReference type="SUPFAM" id="SSF55666">
    <property type="entry name" value="Ribonuclease PH domain 2-like"/>
    <property type="match status" value="1"/>
</dbReference>
<dbReference type="GeneTree" id="ENSGT00950000183130"/>
<dbReference type="InterPro" id="IPR020568">
    <property type="entry name" value="Ribosomal_Su5_D2-typ_SF"/>
</dbReference>
<dbReference type="AlphaFoldDB" id="A0A3B4V8T0"/>
<dbReference type="GO" id="GO:0034473">
    <property type="term" value="P:U1 snRNA 3'-end processing"/>
    <property type="evidence" value="ECO:0007669"/>
    <property type="project" value="TreeGrafter"/>
</dbReference>
<dbReference type="Gene3D" id="3.30.230.70">
    <property type="entry name" value="GHMP Kinase, N-terminal domain"/>
    <property type="match status" value="1"/>
</dbReference>
<evidence type="ECO:0000256" key="11">
    <source>
        <dbReference type="ARBA" id="ARBA00064326"/>
    </source>
</evidence>
<evidence type="ECO:0000313" key="17">
    <source>
        <dbReference type="Proteomes" id="UP000261420"/>
    </source>
</evidence>
<dbReference type="InterPro" id="IPR001247">
    <property type="entry name" value="ExoRNase_PH_dom1"/>
</dbReference>
<dbReference type="Pfam" id="PF03725">
    <property type="entry name" value="RNase_PH_C"/>
    <property type="match status" value="1"/>
</dbReference>
<keyword evidence="4" id="KW-0963">Cytoplasm</keyword>
<dbReference type="GO" id="GO:0000467">
    <property type="term" value="P:exonucleolytic trimming to generate mature 3'-end of 5.8S rRNA from tricistronic rRNA transcript (SSU-rRNA, 5.8S rRNA, LSU-rRNA)"/>
    <property type="evidence" value="ECO:0007669"/>
    <property type="project" value="TreeGrafter"/>
</dbReference>
<proteinExistence type="inferred from homology"/>
<protein>
    <recommendedName>
        <fullName evidence="12">Exosome component 7</fullName>
    </recommendedName>
    <alternativeName>
        <fullName evidence="10">Ribosomal RNA-processing protein 42</fullName>
    </alternativeName>
</protein>
<reference evidence="16" key="2">
    <citation type="submission" date="2025-09" db="UniProtKB">
        <authorList>
            <consortium name="Ensembl"/>
        </authorList>
    </citation>
    <scope>IDENTIFICATION</scope>
</reference>
<evidence type="ECO:0000256" key="5">
    <source>
        <dbReference type="ARBA" id="ARBA00022552"/>
    </source>
</evidence>
<keyword evidence="13" id="KW-1133">Transmembrane helix</keyword>
<keyword evidence="7" id="KW-0694">RNA-binding</keyword>
<keyword evidence="13" id="KW-0812">Transmembrane</keyword>
<dbReference type="GO" id="GO:0035925">
    <property type="term" value="F:mRNA 3'-UTR AU-rich region binding"/>
    <property type="evidence" value="ECO:0007669"/>
    <property type="project" value="TreeGrafter"/>
</dbReference>
<evidence type="ECO:0000256" key="13">
    <source>
        <dbReference type="SAM" id="Phobius"/>
    </source>
</evidence>
<dbReference type="InterPro" id="IPR050590">
    <property type="entry name" value="Exosome_comp_Rrp42_subfam"/>
</dbReference>
<feature type="transmembrane region" description="Helical" evidence="13">
    <location>
        <begin position="133"/>
        <end position="155"/>
    </location>
</feature>
<dbReference type="Pfam" id="PF01138">
    <property type="entry name" value="RNase_PH"/>
    <property type="match status" value="1"/>
</dbReference>
<feature type="domain" description="Exoribonuclease phosphorolytic" evidence="14">
    <location>
        <begin position="32"/>
        <end position="142"/>
    </location>
</feature>
<keyword evidence="13" id="KW-0472">Membrane</keyword>
<dbReference type="GO" id="GO:0034476">
    <property type="term" value="P:U5 snRNA 3'-end processing"/>
    <property type="evidence" value="ECO:0007669"/>
    <property type="project" value="TreeGrafter"/>
</dbReference>
<organism evidence="16 17">
    <name type="scientific">Seriola dumerili</name>
    <name type="common">Greater amberjack</name>
    <name type="synonym">Caranx dumerili</name>
    <dbReference type="NCBI Taxonomy" id="41447"/>
    <lineage>
        <taxon>Eukaryota</taxon>
        <taxon>Metazoa</taxon>
        <taxon>Chordata</taxon>
        <taxon>Craniata</taxon>
        <taxon>Vertebrata</taxon>
        <taxon>Euteleostomi</taxon>
        <taxon>Actinopterygii</taxon>
        <taxon>Neopterygii</taxon>
        <taxon>Teleostei</taxon>
        <taxon>Neoteleostei</taxon>
        <taxon>Acanthomorphata</taxon>
        <taxon>Carangaria</taxon>
        <taxon>Carangiformes</taxon>
        <taxon>Carangidae</taxon>
        <taxon>Seriola</taxon>
    </lineage>
</organism>
<evidence type="ECO:0000256" key="2">
    <source>
        <dbReference type="ARBA" id="ARBA00004604"/>
    </source>
</evidence>
<keyword evidence="6" id="KW-0271">Exosome</keyword>
<evidence type="ECO:0000256" key="7">
    <source>
        <dbReference type="ARBA" id="ARBA00022884"/>
    </source>
</evidence>
<dbReference type="GO" id="GO:0005730">
    <property type="term" value="C:nucleolus"/>
    <property type="evidence" value="ECO:0007669"/>
    <property type="project" value="UniProtKB-SubCell"/>
</dbReference>
<feature type="domain" description="Exoribonuclease phosphorolytic" evidence="15">
    <location>
        <begin position="196"/>
        <end position="261"/>
    </location>
</feature>
<evidence type="ECO:0000256" key="3">
    <source>
        <dbReference type="ARBA" id="ARBA00006678"/>
    </source>
</evidence>
<accession>A0A3B4V8T0</accession>
<dbReference type="GO" id="GO:0000177">
    <property type="term" value="C:cytoplasmic exosome (RNase complex)"/>
    <property type="evidence" value="ECO:0007669"/>
    <property type="project" value="TreeGrafter"/>
</dbReference>
<dbReference type="GO" id="GO:0016075">
    <property type="term" value="P:rRNA catabolic process"/>
    <property type="evidence" value="ECO:0007669"/>
    <property type="project" value="TreeGrafter"/>
</dbReference>
<dbReference type="PANTHER" id="PTHR11097">
    <property type="entry name" value="EXOSOME COMPLEX EXONUCLEASE RIBOSOMAL RNA PROCESSING PROTEIN"/>
    <property type="match status" value="1"/>
</dbReference>
<dbReference type="CDD" id="cd11367">
    <property type="entry name" value="RNase_PH_RRP42"/>
    <property type="match status" value="1"/>
</dbReference>
<dbReference type="GO" id="GO:0034475">
    <property type="term" value="P:U4 snRNA 3'-end processing"/>
    <property type="evidence" value="ECO:0007669"/>
    <property type="project" value="TreeGrafter"/>
</dbReference>
<keyword evidence="17" id="KW-1185">Reference proteome</keyword>
<dbReference type="Ensembl" id="ENSSDUT00000027523.1">
    <property type="protein sequence ID" value="ENSSDUP00000027044.1"/>
    <property type="gene ID" value="ENSSDUG00000019570.1"/>
</dbReference>
<comment type="subunit">
    <text evidence="11">Component of the RNA exosome core complex (Exo-9), composed of EXOSC1, EXOSC2, EXOSC3, EXOSC4, EXOSC5, EXOSC6, EXOSC7, EXOSC8 and EXOSC9; within the complex interacts with EXOSC2 and EXOSC4. The catalytically inactive RNA exosome core complex (Exo-9) associates with the catalytic subunit EXOSC10/RRP6. Exo-9 may associate with DIS3 to form the nucleolar exosome complex, or DIS3L to form the cytoplasmic exosome complex. Exo-9 is formed by a hexameric base ring consisting of the heterodimers EXOSC4-EXOSC9, EXOSC5-EXOSC8 and EXOSC6-EXOSC7, and a cap ring consisting of EXOSC1, EXOSC2 and EXOSC3. The RNA exosome complex associates with cofactors C1D/RRP47, MPHOSPH6/MPP6 and MTREX/MTR4. Interacts with ZC3HAV1. Interacts with DIS3; the interaction is direct.</text>
</comment>
<reference evidence="16" key="1">
    <citation type="submission" date="2025-08" db="UniProtKB">
        <authorList>
            <consortium name="Ensembl"/>
        </authorList>
    </citation>
    <scope>IDENTIFICATION</scope>
</reference>
<keyword evidence="5" id="KW-0698">rRNA processing</keyword>
<dbReference type="InterPro" id="IPR036345">
    <property type="entry name" value="ExoRNase_PH_dom2_sf"/>
</dbReference>
<evidence type="ECO:0000256" key="9">
    <source>
        <dbReference type="ARBA" id="ARBA00023242"/>
    </source>
</evidence>
<keyword evidence="9" id="KW-0539">Nucleus</keyword>
<name>A0A3B4V8T0_SERDU</name>
<evidence type="ECO:0000256" key="10">
    <source>
        <dbReference type="ARBA" id="ARBA00042523"/>
    </source>
</evidence>
<dbReference type="FunFam" id="3.30.230.70:FF:000009">
    <property type="entry name" value="Exosome complex component RRP42"/>
    <property type="match status" value="1"/>
</dbReference>
<evidence type="ECO:0000256" key="12">
    <source>
        <dbReference type="ARBA" id="ARBA00083632"/>
    </source>
</evidence>
<dbReference type="GO" id="GO:0071028">
    <property type="term" value="P:nuclear mRNA surveillance"/>
    <property type="evidence" value="ECO:0007669"/>
    <property type="project" value="TreeGrafter"/>
</dbReference>
<evidence type="ECO:0000259" key="15">
    <source>
        <dbReference type="Pfam" id="PF03725"/>
    </source>
</evidence>
<dbReference type="SUPFAM" id="SSF54211">
    <property type="entry name" value="Ribosomal protein S5 domain 2-like"/>
    <property type="match status" value="1"/>
</dbReference>
<comment type="subcellular location">
    <subcellularLocation>
        <location evidence="1">Cytoplasm</location>
    </subcellularLocation>
    <subcellularLocation>
        <location evidence="2">Nucleus</location>
        <location evidence="2">Nucleolus</location>
    </subcellularLocation>
</comment>
<evidence type="ECO:0000256" key="6">
    <source>
        <dbReference type="ARBA" id="ARBA00022835"/>
    </source>
</evidence>
<evidence type="ECO:0000259" key="14">
    <source>
        <dbReference type="Pfam" id="PF01138"/>
    </source>
</evidence>
<dbReference type="GO" id="GO:0071038">
    <property type="term" value="P:TRAMP-dependent tRNA surveillance pathway"/>
    <property type="evidence" value="ECO:0007669"/>
    <property type="project" value="TreeGrafter"/>
</dbReference>
<dbReference type="GO" id="GO:0000176">
    <property type="term" value="C:nuclear exosome (RNase complex)"/>
    <property type="evidence" value="ECO:0007669"/>
    <property type="project" value="TreeGrafter"/>
</dbReference>
<evidence type="ECO:0000313" key="16">
    <source>
        <dbReference type="Ensembl" id="ENSSDUP00000027044.1"/>
    </source>
</evidence>
<evidence type="ECO:0000256" key="4">
    <source>
        <dbReference type="ARBA" id="ARBA00022490"/>
    </source>
</evidence>
<evidence type="ECO:0000256" key="1">
    <source>
        <dbReference type="ARBA" id="ARBA00004496"/>
    </source>
</evidence>